<dbReference type="EMBL" id="CP111023">
    <property type="protein sequence ID" value="WAR21427.1"/>
    <property type="molecule type" value="Genomic_DNA"/>
</dbReference>
<gene>
    <name evidence="12" type="ORF">MAR_015401</name>
</gene>
<reference evidence="12" key="1">
    <citation type="submission" date="2022-11" db="EMBL/GenBank/DDBJ databases">
        <title>Centuries of genome instability and evolution in soft-shell clam transmissible cancer (bioRxiv).</title>
        <authorList>
            <person name="Hart S.F.M."/>
            <person name="Yonemitsu M.A."/>
            <person name="Giersch R.M."/>
            <person name="Beal B.F."/>
            <person name="Arriagada G."/>
            <person name="Davis B.W."/>
            <person name="Ostrander E.A."/>
            <person name="Goff S.P."/>
            <person name="Metzger M.J."/>
        </authorList>
    </citation>
    <scope>NUCLEOTIDE SEQUENCE</scope>
    <source>
        <strain evidence="12">MELC-2E11</strain>
        <tissue evidence="12">Siphon/mantle</tissue>
    </source>
</reference>
<evidence type="ECO:0000313" key="12">
    <source>
        <dbReference type="EMBL" id="WAR21427.1"/>
    </source>
</evidence>
<dbReference type="PROSITE" id="PS51144">
    <property type="entry name" value="ALPHA_CA_2"/>
    <property type="match status" value="1"/>
</dbReference>
<protein>
    <recommendedName>
        <fullName evidence="3">carbonic anhydrase</fullName>
        <ecNumber evidence="3">4.2.1.1</ecNumber>
    </recommendedName>
</protein>
<keyword evidence="10" id="KW-0732">Signal</keyword>
<dbReference type="InterPro" id="IPR023561">
    <property type="entry name" value="Carbonic_anhydrase_a-class"/>
</dbReference>
<dbReference type="Gene3D" id="3.10.200.10">
    <property type="entry name" value="Alpha carbonic anhydrase"/>
    <property type="match status" value="1"/>
</dbReference>
<evidence type="ECO:0000256" key="7">
    <source>
        <dbReference type="ARBA" id="ARBA00023239"/>
    </source>
</evidence>
<evidence type="ECO:0000256" key="10">
    <source>
        <dbReference type="SAM" id="SignalP"/>
    </source>
</evidence>
<evidence type="ECO:0000256" key="2">
    <source>
        <dbReference type="ARBA" id="ARBA00010718"/>
    </source>
</evidence>
<accession>A0ABY7FH35</accession>
<keyword evidence="4" id="KW-0964">Secreted</keyword>
<dbReference type="InterPro" id="IPR001148">
    <property type="entry name" value="CA_dom"/>
</dbReference>
<dbReference type="PANTHER" id="PTHR18952">
    <property type="entry name" value="CARBONIC ANHYDRASE"/>
    <property type="match status" value="1"/>
</dbReference>
<keyword evidence="5" id="KW-0479">Metal-binding</keyword>
<keyword evidence="6" id="KW-0862">Zinc</keyword>
<dbReference type="SMART" id="SM01057">
    <property type="entry name" value="Carb_anhydrase"/>
    <property type="match status" value="1"/>
</dbReference>
<evidence type="ECO:0000256" key="8">
    <source>
        <dbReference type="ARBA" id="ARBA00048348"/>
    </source>
</evidence>
<keyword evidence="7" id="KW-0456">Lyase</keyword>
<evidence type="ECO:0000259" key="11">
    <source>
        <dbReference type="PROSITE" id="PS51144"/>
    </source>
</evidence>
<name>A0ABY7FH35_MYAAR</name>
<comment type="catalytic activity">
    <reaction evidence="8">
        <text>hydrogencarbonate + H(+) = CO2 + H2O</text>
        <dbReference type="Rhea" id="RHEA:10748"/>
        <dbReference type="ChEBI" id="CHEBI:15377"/>
        <dbReference type="ChEBI" id="CHEBI:15378"/>
        <dbReference type="ChEBI" id="CHEBI:16526"/>
        <dbReference type="ChEBI" id="CHEBI:17544"/>
        <dbReference type="EC" id="4.2.1.1"/>
    </reaction>
</comment>
<evidence type="ECO:0000256" key="3">
    <source>
        <dbReference type="ARBA" id="ARBA00012925"/>
    </source>
</evidence>
<evidence type="ECO:0000256" key="5">
    <source>
        <dbReference type="ARBA" id="ARBA00022723"/>
    </source>
</evidence>
<dbReference type="EC" id="4.2.1.1" evidence="3"/>
<feature type="region of interest" description="Disordered" evidence="9">
    <location>
        <begin position="256"/>
        <end position="291"/>
    </location>
</feature>
<organism evidence="12 13">
    <name type="scientific">Mya arenaria</name>
    <name type="common">Soft-shell clam</name>
    <dbReference type="NCBI Taxonomy" id="6604"/>
    <lineage>
        <taxon>Eukaryota</taxon>
        <taxon>Metazoa</taxon>
        <taxon>Spiralia</taxon>
        <taxon>Lophotrochozoa</taxon>
        <taxon>Mollusca</taxon>
        <taxon>Bivalvia</taxon>
        <taxon>Autobranchia</taxon>
        <taxon>Heteroconchia</taxon>
        <taxon>Euheterodonta</taxon>
        <taxon>Imparidentia</taxon>
        <taxon>Neoheterodontei</taxon>
        <taxon>Myida</taxon>
        <taxon>Myoidea</taxon>
        <taxon>Myidae</taxon>
        <taxon>Mya</taxon>
    </lineage>
</organism>
<evidence type="ECO:0000256" key="4">
    <source>
        <dbReference type="ARBA" id="ARBA00022525"/>
    </source>
</evidence>
<feature type="domain" description="Alpha-carbonic anhydrase" evidence="11">
    <location>
        <begin position="1"/>
        <end position="240"/>
    </location>
</feature>
<sequence>MAKLMFGVLLIWTLLIKSEASNWGYVEDRGPKRQFMTPASKTLPSSSTHPCRDPDSLYTTMDIQFHFHWGHQAHHGSEHTVDGIPAPIEMHIVNWNSDRFASIGEAATEPAGLAVLGILFEISPNDNPILEPIVNVLTHVRDPDMKLKAEIPAVSMRTYLPRAHDRYYRYNGSLTTPGCFESVLHVFRSVLKPSNHHRGRRSLRSRGIRRFVDEVGINGNFEETERLRRQLEAKATQTDGMAAAEDVVVYEEPPKQPMQNLTTTPTTRHHSNHKPHEAKPEPISALPGTGAHDINMTKAEQVRKMLVNNYRPVQPLNGRVVFRSFPFFNEPIKQDTEVVYIDIHESEKGGSSFIVGSFTTILCSVLILRIW</sequence>
<feature type="signal peptide" evidence="10">
    <location>
        <begin position="1"/>
        <end position="20"/>
    </location>
</feature>
<keyword evidence="13" id="KW-1185">Reference proteome</keyword>
<evidence type="ECO:0000256" key="1">
    <source>
        <dbReference type="ARBA" id="ARBA00004613"/>
    </source>
</evidence>
<dbReference type="InterPro" id="IPR036398">
    <property type="entry name" value="CA_dom_sf"/>
</dbReference>
<feature type="compositionally biased region" description="Polar residues" evidence="9">
    <location>
        <begin position="257"/>
        <end position="266"/>
    </location>
</feature>
<dbReference type="Pfam" id="PF00194">
    <property type="entry name" value="Carb_anhydrase"/>
    <property type="match status" value="1"/>
</dbReference>
<feature type="chain" id="PRO_5045465688" description="carbonic anhydrase" evidence="10">
    <location>
        <begin position="21"/>
        <end position="371"/>
    </location>
</feature>
<comment type="subcellular location">
    <subcellularLocation>
        <location evidence="1">Secreted</location>
    </subcellularLocation>
</comment>
<comment type="similarity">
    <text evidence="2">Belongs to the alpha-carbonic anhydrase family.</text>
</comment>
<dbReference type="Proteomes" id="UP001164746">
    <property type="component" value="Chromosome 12"/>
</dbReference>
<evidence type="ECO:0000313" key="13">
    <source>
        <dbReference type="Proteomes" id="UP001164746"/>
    </source>
</evidence>
<dbReference type="CDD" id="cd00326">
    <property type="entry name" value="alpha_CA"/>
    <property type="match status" value="1"/>
</dbReference>
<proteinExistence type="inferred from homology"/>
<evidence type="ECO:0000256" key="9">
    <source>
        <dbReference type="SAM" id="MobiDB-lite"/>
    </source>
</evidence>
<evidence type="ECO:0000256" key="6">
    <source>
        <dbReference type="ARBA" id="ARBA00022833"/>
    </source>
</evidence>
<dbReference type="SUPFAM" id="SSF51069">
    <property type="entry name" value="Carbonic anhydrase"/>
    <property type="match status" value="2"/>
</dbReference>
<dbReference type="PANTHER" id="PTHR18952:SF265">
    <property type="entry name" value="CARBONIC ANHYDRASE"/>
    <property type="match status" value="1"/>
</dbReference>